<dbReference type="Gene3D" id="1.10.287.1490">
    <property type="match status" value="1"/>
</dbReference>
<keyword evidence="1" id="KW-0175">Coiled coil</keyword>
<organism evidence="2">
    <name type="scientific">marine sediment metagenome</name>
    <dbReference type="NCBI Taxonomy" id="412755"/>
    <lineage>
        <taxon>unclassified sequences</taxon>
        <taxon>metagenomes</taxon>
        <taxon>ecological metagenomes</taxon>
    </lineage>
</organism>
<sequence>MPTIPTVDQLRKDIASAHTDLARLEGQQQSAETELAKLEAEATELGLDPSDLTGAATQIRGDVDIAVTAVREEIQALKKEAPSDEVVSN</sequence>
<comment type="caution">
    <text evidence="2">The sequence shown here is derived from an EMBL/GenBank/DDBJ whole genome shotgun (WGS) entry which is preliminary data.</text>
</comment>
<protein>
    <submittedName>
        <fullName evidence="2">Uncharacterized protein</fullName>
    </submittedName>
</protein>
<reference evidence="2" key="1">
    <citation type="journal article" date="2015" name="Nature">
        <title>Complex archaea that bridge the gap between prokaryotes and eukaryotes.</title>
        <authorList>
            <person name="Spang A."/>
            <person name="Saw J.H."/>
            <person name="Jorgensen S.L."/>
            <person name="Zaremba-Niedzwiedzka K."/>
            <person name="Martijn J."/>
            <person name="Lind A.E."/>
            <person name="van Eijk R."/>
            <person name="Schleper C."/>
            <person name="Guy L."/>
            <person name="Ettema T.J."/>
        </authorList>
    </citation>
    <scope>NUCLEOTIDE SEQUENCE</scope>
</reference>
<evidence type="ECO:0000256" key="1">
    <source>
        <dbReference type="SAM" id="Coils"/>
    </source>
</evidence>
<proteinExistence type="predicted"/>
<name>A0A0F9WEX5_9ZZZZ</name>
<dbReference type="AlphaFoldDB" id="A0A0F9WEX5"/>
<dbReference type="EMBL" id="LAZR01000171">
    <property type="protein sequence ID" value="KKN84421.1"/>
    <property type="molecule type" value="Genomic_DNA"/>
</dbReference>
<accession>A0A0F9WEX5</accession>
<gene>
    <name evidence="2" type="ORF">LCGC14_0288830</name>
</gene>
<feature type="coiled-coil region" evidence="1">
    <location>
        <begin position="7"/>
        <end position="48"/>
    </location>
</feature>
<evidence type="ECO:0000313" key="2">
    <source>
        <dbReference type="EMBL" id="KKN84421.1"/>
    </source>
</evidence>